<dbReference type="InterPro" id="IPR002925">
    <property type="entry name" value="Dienelactn_hydro"/>
</dbReference>
<gene>
    <name evidence="2" type="ORF">WJX73_007257</name>
</gene>
<evidence type="ECO:0000313" key="2">
    <source>
        <dbReference type="EMBL" id="KAK9800194.1"/>
    </source>
</evidence>
<dbReference type="PANTHER" id="PTHR22946">
    <property type="entry name" value="DIENELACTONE HYDROLASE DOMAIN-CONTAINING PROTEIN-RELATED"/>
    <property type="match status" value="1"/>
</dbReference>
<reference evidence="2 3" key="1">
    <citation type="journal article" date="2024" name="Nat. Commun.">
        <title>Phylogenomics reveals the evolutionary origins of lichenization in chlorophyte algae.</title>
        <authorList>
            <person name="Puginier C."/>
            <person name="Libourel C."/>
            <person name="Otte J."/>
            <person name="Skaloud P."/>
            <person name="Haon M."/>
            <person name="Grisel S."/>
            <person name="Petersen M."/>
            <person name="Berrin J.G."/>
            <person name="Delaux P.M."/>
            <person name="Dal Grande F."/>
            <person name="Keller J."/>
        </authorList>
    </citation>
    <scope>NUCLEOTIDE SEQUENCE [LARGE SCALE GENOMIC DNA]</scope>
    <source>
        <strain evidence="2 3">SAG 2036</strain>
    </source>
</reference>
<feature type="domain" description="Dienelactone hydrolase" evidence="1">
    <location>
        <begin position="36"/>
        <end position="265"/>
    </location>
</feature>
<dbReference type="GO" id="GO:0016787">
    <property type="term" value="F:hydrolase activity"/>
    <property type="evidence" value="ECO:0007669"/>
    <property type="project" value="InterPro"/>
</dbReference>
<dbReference type="SUPFAM" id="SSF53474">
    <property type="entry name" value="alpha/beta-Hydrolases"/>
    <property type="match status" value="1"/>
</dbReference>
<dbReference type="EMBL" id="JALJOQ010000085">
    <property type="protein sequence ID" value="KAK9800194.1"/>
    <property type="molecule type" value="Genomic_DNA"/>
</dbReference>
<dbReference type="PANTHER" id="PTHR22946:SF0">
    <property type="entry name" value="DIENELACTONE HYDROLASE DOMAIN-CONTAINING PROTEIN"/>
    <property type="match status" value="1"/>
</dbReference>
<name>A0AAW1NWR3_9CHLO</name>
<evidence type="ECO:0000259" key="1">
    <source>
        <dbReference type="Pfam" id="PF01738"/>
    </source>
</evidence>
<dbReference type="Gene3D" id="3.40.50.1820">
    <property type="entry name" value="alpha/beta hydrolase"/>
    <property type="match status" value="1"/>
</dbReference>
<accession>A0AAW1NWR3</accession>
<dbReference type="Proteomes" id="UP001465755">
    <property type="component" value="Unassembled WGS sequence"/>
</dbReference>
<proteinExistence type="predicted"/>
<sequence>MTQEAAQTAAFAVGWDPDRVASSRIPYSEGGADLLGYLAYDNSTLERRPAVAIIPDWDGIGPYEEWRAHLLATLGYTALVTDIYSTAVVQGPSLPIQQRQALSQQYSSNPDLYVARIQAALDTIRDLDVVDPTQIAVIGYCLGGSGIIQLHRSYPNGTDGVLGVAGFHAGIPSKYVNEAVPNNPIRATFFNGYNDQGNDPVTVAEFQAALNATNATWSFEQLGQTVHAFTEPTMQIVATNTPQANSGYNPISDVASWWALRGFLRDIFGIANTTNPYTEDVMAAEDISPLAS</sequence>
<evidence type="ECO:0000313" key="3">
    <source>
        <dbReference type="Proteomes" id="UP001465755"/>
    </source>
</evidence>
<dbReference type="AlphaFoldDB" id="A0AAW1NWR3"/>
<keyword evidence="3" id="KW-1185">Reference proteome</keyword>
<protein>
    <recommendedName>
        <fullName evidence="1">Dienelactone hydrolase domain-containing protein</fullName>
    </recommendedName>
</protein>
<dbReference type="Pfam" id="PF01738">
    <property type="entry name" value="DLH"/>
    <property type="match status" value="1"/>
</dbReference>
<dbReference type="InterPro" id="IPR029058">
    <property type="entry name" value="AB_hydrolase_fold"/>
</dbReference>
<dbReference type="InterPro" id="IPR050261">
    <property type="entry name" value="FrsA_esterase"/>
</dbReference>
<organism evidence="2 3">
    <name type="scientific">Symbiochloris irregularis</name>
    <dbReference type="NCBI Taxonomy" id="706552"/>
    <lineage>
        <taxon>Eukaryota</taxon>
        <taxon>Viridiplantae</taxon>
        <taxon>Chlorophyta</taxon>
        <taxon>core chlorophytes</taxon>
        <taxon>Trebouxiophyceae</taxon>
        <taxon>Trebouxiales</taxon>
        <taxon>Trebouxiaceae</taxon>
        <taxon>Symbiochloris</taxon>
    </lineage>
</organism>
<comment type="caution">
    <text evidence="2">The sequence shown here is derived from an EMBL/GenBank/DDBJ whole genome shotgun (WGS) entry which is preliminary data.</text>
</comment>